<dbReference type="PANTHER" id="PTHR36512:SF3">
    <property type="entry name" value="BLR5678 PROTEIN"/>
    <property type="match status" value="1"/>
</dbReference>
<name>A0ABN2BNV7_9ACTN</name>
<keyword evidence="3" id="KW-1185">Reference proteome</keyword>
<dbReference type="EMBL" id="BAAANC010000003">
    <property type="protein sequence ID" value="GAA1544709.1"/>
    <property type="molecule type" value="Genomic_DNA"/>
</dbReference>
<accession>A0ABN2BNV7</accession>
<protein>
    <submittedName>
        <fullName evidence="2">P1 family peptidase</fullName>
    </submittedName>
</protein>
<dbReference type="SUPFAM" id="SSF56266">
    <property type="entry name" value="DmpA/ArgJ-like"/>
    <property type="match status" value="1"/>
</dbReference>
<sequence>MQTRARDLGVVIGSLPTGALNAITDVPGVRVGQTTVSDGDLQTGVTAVVPADVTTGLPAAVAVGNGYGKLVGTTQVDELGRLETPILLTGTLSVFRAADALLTYLLDRDPRATSLNPVVGETNDGYLSDIRRRPITEQHVLDALTTASTDQPEEGCVGAGTGTSALGFKAGIGTSSRQLPAGTIGALVQSNFSGTLQVLGTPIPAPPRQTEPDGNSCMIVLATDLPLDARQLGRIARRAIFALGRIGSDYAPGSGDYAIAFATSYQPPMRDDDLRPVFQATLEAVEEALLNSLTAARTTTGFQGRTRYAVPHDLITAARDRAQRPSSPTA</sequence>
<dbReference type="InterPro" id="IPR005321">
    <property type="entry name" value="Peptidase_S58_DmpA"/>
</dbReference>
<dbReference type="Pfam" id="PF03576">
    <property type="entry name" value="Peptidase_S58"/>
    <property type="match status" value="1"/>
</dbReference>
<dbReference type="Gene3D" id="3.60.70.12">
    <property type="entry name" value="L-amino peptidase D-ALA esterase/amidase"/>
    <property type="match status" value="1"/>
</dbReference>
<dbReference type="Proteomes" id="UP001500363">
    <property type="component" value="Unassembled WGS sequence"/>
</dbReference>
<dbReference type="PANTHER" id="PTHR36512">
    <property type="entry name" value="D-AMINOPEPTIDASE"/>
    <property type="match status" value="1"/>
</dbReference>
<comment type="caution">
    <text evidence="2">The sequence shown here is derived from an EMBL/GenBank/DDBJ whole genome shotgun (WGS) entry which is preliminary data.</text>
</comment>
<gene>
    <name evidence="2" type="ORF">GCM10009741_55170</name>
</gene>
<dbReference type="RefSeq" id="WP_344179271.1">
    <property type="nucleotide sequence ID" value="NZ_BAAANC010000003.1"/>
</dbReference>
<evidence type="ECO:0000256" key="1">
    <source>
        <dbReference type="ARBA" id="ARBA00007068"/>
    </source>
</evidence>
<dbReference type="InterPro" id="IPR016117">
    <property type="entry name" value="ArgJ-like_dom_sf"/>
</dbReference>
<organism evidence="2 3">
    <name type="scientific">Kribbella lupini</name>
    <dbReference type="NCBI Taxonomy" id="291602"/>
    <lineage>
        <taxon>Bacteria</taxon>
        <taxon>Bacillati</taxon>
        <taxon>Actinomycetota</taxon>
        <taxon>Actinomycetes</taxon>
        <taxon>Propionibacteriales</taxon>
        <taxon>Kribbellaceae</taxon>
        <taxon>Kribbella</taxon>
    </lineage>
</organism>
<evidence type="ECO:0000313" key="2">
    <source>
        <dbReference type="EMBL" id="GAA1544709.1"/>
    </source>
</evidence>
<reference evidence="2 3" key="1">
    <citation type="journal article" date="2019" name="Int. J. Syst. Evol. Microbiol.">
        <title>The Global Catalogue of Microorganisms (GCM) 10K type strain sequencing project: providing services to taxonomists for standard genome sequencing and annotation.</title>
        <authorList>
            <consortium name="The Broad Institute Genomics Platform"/>
            <consortium name="The Broad Institute Genome Sequencing Center for Infectious Disease"/>
            <person name="Wu L."/>
            <person name="Ma J."/>
        </authorList>
    </citation>
    <scope>NUCLEOTIDE SEQUENCE [LARGE SCALE GENOMIC DNA]</scope>
    <source>
        <strain evidence="2 3">JCM 14303</strain>
    </source>
</reference>
<comment type="similarity">
    <text evidence="1">Belongs to the peptidase S58 family.</text>
</comment>
<proteinExistence type="inferred from homology"/>
<evidence type="ECO:0000313" key="3">
    <source>
        <dbReference type="Proteomes" id="UP001500363"/>
    </source>
</evidence>